<feature type="transmembrane region" description="Helical" evidence="1">
    <location>
        <begin position="110"/>
        <end position="130"/>
    </location>
</feature>
<keyword evidence="1" id="KW-0812">Transmembrane</keyword>
<dbReference type="Pfam" id="PF07758">
    <property type="entry name" value="DUF1614"/>
    <property type="match status" value="1"/>
</dbReference>
<dbReference type="EMBL" id="DTKJ01000012">
    <property type="protein sequence ID" value="HGZ10813.1"/>
    <property type="molecule type" value="Genomic_DNA"/>
</dbReference>
<gene>
    <name evidence="2" type="ORF">ENW48_01175</name>
</gene>
<sequence>MVAFFFLALIFLPLLWFGVVGTAFVNLGLPPTLVFWLLILTLVGSLVNIPLTTLESQEVVAGQVISYFGMRVRLPSTWRKRQTVLAVNVGGALIPVALSLFLLYQIAVRYGIPLGLLLTLGLVTLIMYHLARPVKGLGIAVPGLVPPLVAAVGAWLLCPEEIRAPCAYIASTLGTLIGADLLKLGEISKMGAPVASIGGAGTFDAIFLSGIIAVLLSY</sequence>
<comment type="caution">
    <text evidence="2">The sequence shown here is derived from an EMBL/GenBank/DDBJ whole genome shotgun (WGS) entry which is preliminary data.</text>
</comment>
<organism evidence="2">
    <name type="scientific">Desulfobacca acetoxidans</name>
    <dbReference type="NCBI Taxonomy" id="60893"/>
    <lineage>
        <taxon>Bacteria</taxon>
        <taxon>Pseudomonadati</taxon>
        <taxon>Thermodesulfobacteriota</taxon>
        <taxon>Desulfobaccia</taxon>
        <taxon>Desulfobaccales</taxon>
        <taxon>Desulfobaccaceae</taxon>
        <taxon>Desulfobacca</taxon>
    </lineage>
</organism>
<protein>
    <submittedName>
        <fullName evidence="2">DUF1614 domain-containing protein</fullName>
    </submittedName>
</protein>
<evidence type="ECO:0000256" key="1">
    <source>
        <dbReference type="SAM" id="Phobius"/>
    </source>
</evidence>
<keyword evidence="1" id="KW-1133">Transmembrane helix</keyword>
<evidence type="ECO:0000313" key="2">
    <source>
        <dbReference type="EMBL" id="HGZ10813.1"/>
    </source>
</evidence>
<dbReference type="InterPro" id="IPR011672">
    <property type="entry name" value="DUF1614"/>
</dbReference>
<dbReference type="AlphaFoldDB" id="A0A7C5AL15"/>
<reference evidence="2" key="1">
    <citation type="journal article" date="2020" name="mSystems">
        <title>Genome- and Community-Level Interaction Insights into Carbon Utilization and Element Cycling Functions of Hydrothermarchaeota in Hydrothermal Sediment.</title>
        <authorList>
            <person name="Zhou Z."/>
            <person name="Liu Y."/>
            <person name="Xu W."/>
            <person name="Pan J."/>
            <person name="Luo Z.H."/>
            <person name="Li M."/>
        </authorList>
    </citation>
    <scope>NUCLEOTIDE SEQUENCE [LARGE SCALE GENOMIC DNA]</scope>
    <source>
        <strain evidence="2">SpSt-853</strain>
    </source>
</reference>
<proteinExistence type="predicted"/>
<keyword evidence="1" id="KW-0472">Membrane</keyword>
<name>A0A7C5AL15_9BACT</name>
<feature type="transmembrane region" description="Helical" evidence="1">
    <location>
        <begin position="83"/>
        <end position="104"/>
    </location>
</feature>
<feature type="transmembrane region" description="Helical" evidence="1">
    <location>
        <begin position="33"/>
        <end position="51"/>
    </location>
</feature>
<feature type="transmembrane region" description="Helical" evidence="1">
    <location>
        <begin position="137"/>
        <end position="156"/>
    </location>
</feature>
<feature type="transmembrane region" description="Helical" evidence="1">
    <location>
        <begin position="194"/>
        <end position="216"/>
    </location>
</feature>
<accession>A0A7C5AL15</accession>